<feature type="binding site" evidence="6">
    <location>
        <begin position="167"/>
        <end position="169"/>
    </location>
    <ligand>
        <name>ATP</name>
        <dbReference type="ChEBI" id="CHEBI:30616"/>
    </ligand>
</feature>
<dbReference type="HAMAP" id="MF_02207">
    <property type="entry name" value="MreB"/>
    <property type="match status" value="1"/>
</dbReference>
<protein>
    <recommendedName>
        <fullName evidence="6">Cell shape-determining protein MreB</fullName>
    </recommendedName>
</protein>
<dbReference type="CDD" id="cd10225">
    <property type="entry name" value="ASKHA_NBD_MreB-like"/>
    <property type="match status" value="1"/>
</dbReference>
<dbReference type="NCBIfam" id="NF010539">
    <property type="entry name" value="PRK13927.1"/>
    <property type="match status" value="1"/>
</dbReference>
<evidence type="ECO:0000256" key="5">
    <source>
        <dbReference type="ARBA" id="ARBA00023458"/>
    </source>
</evidence>
<keyword evidence="3 6" id="KW-0067">ATP-binding</keyword>
<dbReference type="Pfam" id="PF06723">
    <property type="entry name" value="MreB_Mbl"/>
    <property type="match status" value="1"/>
</dbReference>
<dbReference type="AlphaFoldDB" id="A0A0G1FPI5"/>
<evidence type="ECO:0000313" key="8">
    <source>
        <dbReference type="Proteomes" id="UP000034090"/>
    </source>
</evidence>
<dbReference type="InterPro" id="IPR056546">
    <property type="entry name" value="MreB_MamK-like"/>
</dbReference>
<evidence type="ECO:0000256" key="3">
    <source>
        <dbReference type="ARBA" id="ARBA00022840"/>
    </source>
</evidence>
<dbReference type="GO" id="GO:0005737">
    <property type="term" value="C:cytoplasm"/>
    <property type="evidence" value="ECO:0007669"/>
    <property type="project" value="UniProtKB-SubCell"/>
</dbReference>
<dbReference type="PRINTS" id="PR01652">
    <property type="entry name" value="SHAPEPROTEIN"/>
</dbReference>
<dbReference type="PANTHER" id="PTHR42749">
    <property type="entry name" value="CELL SHAPE-DETERMINING PROTEIN MREB"/>
    <property type="match status" value="1"/>
</dbReference>
<dbReference type="InterPro" id="IPR043129">
    <property type="entry name" value="ATPase_NBD"/>
</dbReference>
<keyword evidence="2 6" id="KW-0547">Nucleotide-binding</keyword>
<evidence type="ECO:0000256" key="4">
    <source>
        <dbReference type="ARBA" id="ARBA00022960"/>
    </source>
</evidence>
<evidence type="ECO:0000256" key="1">
    <source>
        <dbReference type="ARBA" id="ARBA00022490"/>
    </source>
</evidence>
<dbReference type="STRING" id="1618578.UV74_C0013G0063"/>
<dbReference type="NCBIfam" id="TIGR00904">
    <property type="entry name" value="mreB"/>
    <property type="match status" value="1"/>
</dbReference>
<comment type="similarity">
    <text evidence="5 6">Belongs to the FtsA/MreB family.</text>
</comment>
<dbReference type="PANTHER" id="PTHR42749:SF1">
    <property type="entry name" value="CELL SHAPE-DETERMINING PROTEIN MREB"/>
    <property type="match status" value="1"/>
</dbReference>
<comment type="subcellular location">
    <subcellularLocation>
        <location evidence="6">Cytoplasm</location>
    </subcellularLocation>
    <text evidence="6">Membrane-associated.</text>
</comment>
<gene>
    <name evidence="6" type="primary">mreB</name>
    <name evidence="7" type="ORF">UV74_C0013G0063</name>
</gene>
<comment type="caution">
    <text evidence="7">The sequence shown here is derived from an EMBL/GenBank/DDBJ whole genome shotgun (WGS) entry which is preliminary data.</text>
</comment>
<feature type="binding site" evidence="6">
    <location>
        <begin position="215"/>
        <end position="218"/>
    </location>
    <ligand>
        <name>ATP</name>
        <dbReference type="ChEBI" id="CHEBI:30616"/>
    </ligand>
</feature>
<comment type="function">
    <text evidence="6">Forms membrane-associated dynamic filaments that are essential for cell shape determination. Acts by regulating cell wall synthesis and cell elongation, and thus cell shape. A feedback loop between cell geometry and MreB localization may maintain elongated cell shape by targeting cell wall growth to regions of negative cell wall curvature.</text>
</comment>
<accession>A0A0G1FPI5</accession>
<keyword evidence="1 6" id="KW-0963">Cytoplasm</keyword>
<dbReference type="EMBL" id="LCFQ01000013">
    <property type="protein sequence ID" value="KKS96941.1"/>
    <property type="molecule type" value="Genomic_DNA"/>
</dbReference>
<dbReference type="GO" id="GO:0005524">
    <property type="term" value="F:ATP binding"/>
    <property type="evidence" value="ECO:0007669"/>
    <property type="project" value="UniProtKB-KW"/>
</dbReference>
<evidence type="ECO:0000256" key="6">
    <source>
        <dbReference type="HAMAP-Rule" id="MF_02207"/>
    </source>
</evidence>
<dbReference type="InterPro" id="IPR004753">
    <property type="entry name" value="MreB"/>
</dbReference>
<keyword evidence="4 6" id="KW-0133">Cell shape</keyword>
<evidence type="ECO:0000313" key="7">
    <source>
        <dbReference type="EMBL" id="KKS96941.1"/>
    </source>
</evidence>
<reference evidence="7 8" key="1">
    <citation type="journal article" date="2015" name="Nature">
        <title>rRNA introns, odd ribosomes, and small enigmatic genomes across a large radiation of phyla.</title>
        <authorList>
            <person name="Brown C.T."/>
            <person name="Hug L.A."/>
            <person name="Thomas B.C."/>
            <person name="Sharon I."/>
            <person name="Castelle C.J."/>
            <person name="Singh A."/>
            <person name="Wilkins M.J."/>
            <person name="Williams K.H."/>
            <person name="Banfield J.F."/>
        </authorList>
    </citation>
    <scope>NUCLEOTIDE SEQUENCE [LARGE SCALE GENOMIC DNA]</scope>
</reference>
<feature type="binding site" evidence="6">
    <location>
        <begin position="19"/>
        <end position="21"/>
    </location>
    <ligand>
        <name>ATP</name>
        <dbReference type="ChEBI" id="CHEBI:30616"/>
    </ligand>
</feature>
<dbReference type="GO" id="GO:0008360">
    <property type="term" value="P:regulation of cell shape"/>
    <property type="evidence" value="ECO:0007669"/>
    <property type="project" value="UniProtKB-UniRule"/>
</dbReference>
<dbReference type="PATRIC" id="fig|1618578.3.peg.404"/>
<evidence type="ECO:0000256" key="2">
    <source>
        <dbReference type="ARBA" id="ARBA00022741"/>
    </source>
</evidence>
<feature type="binding site" evidence="6">
    <location>
        <begin position="295"/>
        <end position="298"/>
    </location>
    <ligand>
        <name>ATP</name>
        <dbReference type="ChEBI" id="CHEBI:30616"/>
    </ligand>
</feature>
<name>A0A0G1FPI5_9BACT</name>
<dbReference type="Gene3D" id="3.30.420.40">
    <property type="match status" value="3"/>
</dbReference>
<dbReference type="Proteomes" id="UP000034090">
    <property type="component" value="Unassembled WGS sequence"/>
</dbReference>
<dbReference type="SUPFAM" id="SSF53067">
    <property type="entry name" value="Actin-like ATPase domain"/>
    <property type="match status" value="2"/>
</dbReference>
<organism evidence="7 8">
    <name type="scientific">Candidatus Woesebacteria bacterium GW2011_GWB1_43_14</name>
    <dbReference type="NCBI Taxonomy" id="1618578"/>
    <lineage>
        <taxon>Bacteria</taxon>
        <taxon>Candidatus Woeseibacteriota</taxon>
    </lineage>
</organism>
<proteinExistence type="inferred from homology"/>
<sequence>MINRFLGLFSHDVGIDLGTANTLVYVAGKGIVIREPSVVARNKKTKEILAIGTSAKRMVGRTPAMIESVRPLKDGVIADFDATSAMLDHYIKKVHESGTVIPKIPRPLIIIGIPSGVTEVERRAVADAAISAGARKAYLVEEPMAAAIGAELAVEKPRGLFVVDIGGGTTEIAIISYGGIVLGRSVRIAGDEMDEALINFFRLKYSLLLGQPTAESLKHSIGSAVATGKERYAVVRGRDLESGLPRSVRLSEGEVREALSPIVQEIVGHIKDALEEAPPELVSDIMESGIVMAGGGSLITGIDKAVGDATQTEVHIAEDPITCVVRGCGKLLTDRALLEKIHVSGGIK</sequence>
<dbReference type="GO" id="GO:0000902">
    <property type="term" value="P:cell morphogenesis"/>
    <property type="evidence" value="ECO:0007669"/>
    <property type="project" value="InterPro"/>
</dbReference>
<comment type="subunit">
    <text evidence="6">Forms polymers.</text>
</comment>